<evidence type="ECO:0000256" key="3">
    <source>
        <dbReference type="SAM" id="MobiDB-lite"/>
    </source>
</evidence>
<feature type="region of interest" description="Disordered" evidence="3">
    <location>
        <begin position="303"/>
        <end position="344"/>
    </location>
</feature>
<dbReference type="EMBL" id="CP022295">
    <property type="protein sequence ID" value="QSR25968.1"/>
    <property type="molecule type" value="Genomic_DNA"/>
</dbReference>
<feature type="compositionally biased region" description="Low complexity" evidence="3">
    <location>
        <begin position="1"/>
        <end position="13"/>
    </location>
</feature>
<dbReference type="SUPFAM" id="SSF88713">
    <property type="entry name" value="Glycoside hydrolase/deacetylase"/>
    <property type="match status" value="1"/>
</dbReference>
<dbReference type="CDD" id="cd10917">
    <property type="entry name" value="CE4_NodB_like_6s_7s"/>
    <property type="match status" value="1"/>
</dbReference>
<dbReference type="InterPro" id="IPR050248">
    <property type="entry name" value="Polysacc_deacetylase_ArnD"/>
</dbReference>
<feature type="domain" description="NodB homology" evidence="4">
    <location>
        <begin position="114"/>
        <end position="295"/>
    </location>
</feature>
<feature type="region of interest" description="Disordered" evidence="3">
    <location>
        <begin position="1"/>
        <end position="31"/>
    </location>
</feature>
<feature type="compositionally biased region" description="Low complexity" evidence="3">
    <location>
        <begin position="303"/>
        <end position="319"/>
    </location>
</feature>
<dbReference type="Gene3D" id="3.20.20.370">
    <property type="entry name" value="Glycoside hydrolase/deacetylase"/>
    <property type="match status" value="1"/>
</dbReference>
<evidence type="ECO:0000259" key="4">
    <source>
        <dbReference type="PROSITE" id="PS51677"/>
    </source>
</evidence>
<dbReference type="Proteomes" id="UP000662818">
    <property type="component" value="Chromosome"/>
</dbReference>
<keyword evidence="1" id="KW-0479">Metal-binding</keyword>
<dbReference type="PROSITE" id="PS51677">
    <property type="entry name" value="NODB"/>
    <property type="match status" value="1"/>
</dbReference>
<feature type="region of interest" description="Disordered" evidence="3">
    <location>
        <begin position="65"/>
        <end position="111"/>
    </location>
</feature>
<reference evidence="5 6" key="1">
    <citation type="submission" date="2017-06" db="EMBL/GenBank/DDBJ databases">
        <title>Complete Genome Sequence of the Soil Carbazole-Degrading Bacterium Nocardioides aromaticivorans IC177.</title>
        <authorList>
            <person name="Vejarano F."/>
            <person name="Suzuki-Minakuchi C."/>
            <person name="Ohtsubo Y."/>
            <person name="Tsuda M."/>
            <person name="Okada K."/>
            <person name="Nojiri H."/>
        </authorList>
    </citation>
    <scope>NUCLEOTIDE SEQUENCE [LARGE SCALE GENOMIC DNA]</scope>
    <source>
        <strain evidence="5 6">IC177</strain>
    </source>
</reference>
<sequence length="344" mass="37136">MTTSFTSQSSQHSGEIRRPHPLSPHACPVLPPRVRTEVTGRRLGPVCAAAMLLLAALVLGPHHARPNGAGEDRPAAELASSVRARPAPQAKPGTNRSTRTNRTGQTPRNRRCTGTIALTFDDGPVPGTTPRLVSVLRAANVPATFFMVGRRVRQHPELARAVERGGFQIANHSWAHEQLTARSSRQVRASITATQRELRRAGVHPTTLVRPPYGAMDRRVRRELVGAGYVPVLWTIDSRDWANGSADQIASRILRDLRPGPNVVLQHDGVDRSPISVAAVAKVVRGARNRGFCFTGLDRHGRPSLAASRPARSAGSTGRTASRSQTGTGRAGHGTRPWSPELTR</sequence>
<evidence type="ECO:0000256" key="2">
    <source>
        <dbReference type="ARBA" id="ARBA00022801"/>
    </source>
</evidence>
<keyword evidence="2" id="KW-0378">Hydrolase</keyword>
<accession>A0ABX7PJ34</accession>
<dbReference type="InterPro" id="IPR011330">
    <property type="entry name" value="Glyco_hydro/deAcase_b/a-brl"/>
</dbReference>
<name>A0ABX7PJ34_9ACTN</name>
<dbReference type="PANTHER" id="PTHR10587:SF133">
    <property type="entry name" value="CHITIN DEACETYLASE 1-RELATED"/>
    <property type="match status" value="1"/>
</dbReference>
<gene>
    <name evidence="5" type="ORF">CFH99_10065</name>
</gene>
<dbReference type="InterPro" id="IPR002509">
    <property type="entry name" value="NODB_dom"/>
</dbReference>
<organism evidence="5 6">
    <name type="scientific">Nocardioides aromaticivorans</name>
    <dbReference type="NCBI Taxonomy" id="200618"/>
    <lineage>
        <taxon>Bacteria</taxon>
        <taxon>Bacillati</taxon>
        <taxon>Actinomycetota</taxon>
        <taxon>Actinomycetes</taxon>
        <taxon>Propionibacteriales</taxon>
        <taxon>Nocardioidaceae</taxon>
        <taxon>Nocardioides</taxon>
    </lineage>
</organism>
<protein>
    <recommendedName>
        <fullName evidence="4">NodB homology domain-containing protein</fullName>
    </recommendedName>
</protein>
<dbReference type="Pfam" id="PF01522">
    <property type="entry name" value="Polysacc_deac_1"/>
    <property type="match status" value="1"/>
</dbReference>
<feature type="compositionally biased region" description="Low complexity" evidence="3">
    <location>
        <begin position="93"/>
        <end position="106"/>
    </location>
</feature>
<evidence type="ECO:0000256" key="1">
    <source>
        <dbReference type="ARBA" id="ARBA00022723"/>
    </source>
</evidence>
<proteinExistence type="predicted"/>
<evidence type="ECO:0000313" key="5">
    <source>
        <dbReference type="EMBL" id="QSR25968.1"/>
    </source>
</evidence>
<keyword evidence="6" id="KW-1185">Reference proteome</keyword>
<evidence type="ECO:0000313" key="6">
    <source>
        <dbReference type="Proteomes" id="UP000662818"/>
    </source>
</evidence>
<dbReference type="PANTHER" id="PTHR10587">
    <property type="entry name" value="GLYCOSYL TRANSFERASE-RELATED"/>
    <property type="match status" value="1"/>
</dbReference>